<evidence type="ECO:0000256" key="1">
    <source>
        <dbReference type="ARBA" id="ARBA00022679"/>
    </source>
</evidence>
<sequence>MSSVRPARLSDTDTLFAIWLRAVRATHLFLSEADIDFYSGLVRTEYLPQALLWVAVDDEDRPLGFMGMTEDKIDALFVAPEQHGKGVGRALVAYARQMAPNLSVDVNEQNEGARSFYRRMGFREVGRSERDDRGRAFPIVHLILED</sequence>
<feature type="domain" description="N-acetyltransferase" evidence="3">
    <location>
        <begin position="2"/>
        <end position="144"/>
    </location>
</feature>
<dbReference type="AlphaFoldDB" id="I4Z2H2"/>
<dbReference type="PATRIC" id="fig|864069.3.peg.1078"/>
<dbReference type="SUPFAM" id="SSF55729">
    <property type="entry name" value="Acyl-CoA N-acyltransferases (Nat)"/>
    <property type="match status" value="1"/>
</dbReference>
<evidence type="ECO:0000313" key="5">
    <source>
        <dbReference type="Proteomes" id="UP000003947"/>
    </source>
</evidence>
<dbReference type="PROSITE" id="PS51186">
    <property type="entry name" value="GNAT"/>
    <property type="match status" value="1"/>
</dbReference>
<name>I4Z2H2_9HYPH</name>
<keyword evidence="5" id="KW-1185">Reference proteome</keyword>
<dbReference type="HOGENOM" id="CLU_013985_21_0_5"/>
<evidence type="ECO:0000259" key="3">
    <source>
        <dbReference type="PROSITE" id="PS51186"/>
    </source>
</evidence>
<evidence type="ECO:0000313" key="4">
    <source>
        <dbReference type="EMBL" id="EIM30414.1"/>
    </source>
</evidence>
<dbReference type="OrthoDB" id="9797417at2"/>
<dbReference type="STRING" id="864069.MicloDRAFT_00009650"/>
<dbReference type="InterPro" id="IPR016181">
    <property type="entry name" value="Acyl_CoA_acyltransferase"/>
</dbReference>
<keyword evidence="1 4" id="KW-0808">Transferase</keyword>
<dbReference type="CDD" id="cd04301">
    <property type="entry name" value="NAT_SF"/>
    <property type="match status" value="1"/>
</dbReference>
<dbReference type="RefSeq" id="WP_009489603.1">
    <property type="nucleotide sequence ID" value="NZ_CP141049.1"/>
</dbReference>
<dbReference type="eggNOG" id="COG0456">
    <property type="taxonomic scope" value="Bacteria"/>
</dbReference>
<dbReference type="InterPro" id="IPR000182">
    <property type="entry name" value="GNAT_dom"/>
</dbReference>
<dbReference type="Proteomes" id="UP000003947">
    <property type="component" value="Unassembled WGS sequence"/>
</dbReference>
<keyword evidence="2" id="KW-0012">Acyltransferase</keyword>
<accession>I4Z2H2</accession>
<organism evidence="4 5">
    <name type="scientific">Microvirga lotononidis</name>
    <dbReference type="NCBI Taxonomy" id="864069"/>
    <lineage>
        <taxon>Bacteria</taxon>
        <taxon>Pseudomonadati</taxon>
        <taxon>Pseudomonadota</taxon>
        <taxon>Alphaproteobacteria</taxon>
        <taxon>Hyphomicrobiales</taxon>
        <taxon>Methylobacteriaceae</taxon>
        <taxon>Microvirga</taxon>
    </lineage>
</organism>
<evidence type="ECO:0000256" key="2">
    <source>
        <dbReference type="ARBA" id="ARBA00023315"/>
    </source>
</evidence>
<dbReference type="GO" id="GO:0016747">
    <property type="term" value="F:acyltransferase activity, transferring groups other than amino-acyl groups"/>
    <property type="evidence" value="ECO:0007669"/>
    <property type="project" value="InterPro"/>
</dbReference>
<dbReference type="PANTHER" id="PTHR43800:SF1">
    <property type="entry name" value="PEPTIDYL-LYSINE N-ACETYLTRANSFERASE YJAB"/>
    <property type="match status" value="1"/>
</dbReference>
<proteinExistence type="predicted"/>
<dbReference type="PANTHER" id="PTHR43800">
    <property type="entry name" value="PEPTIDYL-LYSINE N-ACETYLTRANSFERASE YJAB"/>
    <property type="match status" value="1"/>
</dbReference>
<dbReference type="NCBIfam" id="NF007807">
    <property type="entry name" value="PRK10514.1"/>
    <property type="match status" value="1"/>
</dbReference>
<reference evidence="4 5" key="1">
    <citation type="submission" date="2012-02" db="EMBL/GenBank/DDBJ databases">
        <title>Improved High-Quality Draft sequence of Microvirga sp. WSM3557.</title>
        <authorList>
            <consortium name="US DOE Joint Genome Institute"/>
            <person name="Lucas S."/>
            <person name="Han J."/>
            <person name="Lapidus A."/>
            <person name="Cheng J.-F."/>
            <person name="Goodwin L."/>
            <person name="Pitluck S."/>
            <person name="Peters L."/>
            <person name="Zhang X."/>
            <person name="Detter J.C."/>
            <person name="Han C."/>
            <person name="Tapia R."/>
            <person name="Land M."/>
            <person name="Hauser L."/>
            <person name="Kyrpides N."/>
            <person name="Ivanova N."/>
            <person name="Pagani I."/>
            <person name="Brau L."/>
            <person name="Yates R."/>
            <person name="O'Hara G."/>
            <person name="Rui T."/>
            <person name="Howieson J."/>
            <person name="Reeve W."/>
            <person name="Woyke T."/>
        </authorList>
    </citation>
    <scope>NUCLEOTIDE SEQUENCE [LARGE SCALE GENOMIC DNA]</scope>
    <source>
        <strain evidence="4 5">WSM3557</strain>
    </source>
</reference>
<gene>
    <name evidence="4" type="ORF">MicloDRAFT_00009650</name>
</gene>
<dbReference type="Pfam" id="PF13673">
    <property type="entry name" value="Acetyltransf_10"/>
    <property type="match status" value="1"/>
</dbReference>
<protein>
    <submittedName>
        <fullName evidence="4">Acetyltransferase</fullName>
    </submittedName>
</protein>
<dbReference type="EMBL" id="JH660638">
    <property type="protein sequence ID" value="EIM30414.1"/>
    <property type="molecule type" value="Genomic_DNA"/>
</dbReference>
<dbReference type="Gene3D" id="3.40.630.30">
    <property type="match status" value="1"/>
</dbReference>